<keyword evidence="2" id="KW-1185">Reference proteome</keyword>
<evidence type="ECO:0000313" key="2">
    <source>
        <dbReference type="Proteomes" id="UP000289220"/>
    </source>
</evidence>
<organism evidence="1 2">
    <name type="scientific">Brevundimonas mediterranea</name>
    <dbReference type="NCBI Taxonomy" id="74329"/>
    <lineage>
        <taxon>Bacteria</taxon>
        <taxon>Pseudomonadati</taxon>
        <taxon>Pseudomonadota</taxon>
        <taxon>Alphaproteobacteria</taxon>
        <taxon>Caulobacterales</taxon>
        <taxon>Caulobacteraceae</taxon>
        <taxon>Brevundimonas</taxon>
    </lineage>
</organism>
<dbReference type="EMBL" id="UXHF01000180">
    <property type="protein sequence ID" value="VDC49413.1"/>
    <property type="molecule type" value="Genomic_DNA"/>
</dbReference>
<sequence>MVLLREDEVTSEDAKRLMRGDPYATEVLFDLQRRLLAAGEDPYVSNIAWVAARGRFQSWA</sequence>
<reference evidence="1 2" key="1">
    <citation type="submission" date="2018-11" db="EMBL/GenBank/DDBJ databases">
        <authorList>
            <person name="Peiro R."/>
            <person name="Begona"/>
            <person name="Cbmso G."/>
            <person name="Lopez M."/>
            <person name="Gonzalez S."/>
            <person name="Sacristan E."/>
            <person name="Castillo E."/>
        </authorList>
    </citation>
    <scope>NUCLEOTIDE SEQUENCE [LARGE SCALE GENOMIC DNA]</scope>
    <source>
        <strain evidence="1">Brev_genome</strain>
    </source>
</reference>
<evidence type="ECO:0000313" key="1">
    <source>
        <dbReference type="EMBL" id="VDC49413.1"/>
    </source>
</evidence>
<comment type="caution">
    <text evidence="1">The sequence shown here is derived from an EMBL/GenBank/DDBJ whole genome shotgun (WGS) entry which is preliminary data.</text>
</comment>
<dbReference type="AlphaFoldDB" id="A0A7Z9C604"/>
<proteinExistence type="predicted"/>
<dbReference type="Proteomes" id="UP000289220">
    <property type="component" value="Unassembled WGS sequence"/>
</dbReference>
<name>A0A7Z9C604_9CAUL</name>
<accession>A0A7Z9C604</accession>
<protein>
    <submittedName>
        <fullName evidence="1">Uncharacterized protein</fullName>
    </submittedName>
</protein>
<gene>
    <name evidence="1" type="ORF">BREV_BREV_03572</name>
</gene>